<evidence type="ECO:0000313" key="10">
    <source>
        <dbReference type="Proteomes" id="UP000000814"/>
    </source>
</evidence>
<dbReference type="GO" id="GO:0009847">
    <property type="term" value="P:spore germination"/>
    <property type="evidence" value="ECO:0007669"/>
    <property type="project" value="InterPro"/>
</dbReference>
<sequence>MIHLSKHQLFTLTFIFQIGSTPLFALGIEAEQDAWIVILLALLIGLLMAWISTELFYIFPDKNLIEIINIILGKKLGLPFCIVYAMVFIWACGRNLREFSELILLISLPHIHLWIIILSYILLALYTLFKGFETLCRLSELIVPPTIIFLISMFIIIIFFSSAHIRNLMPILGNGIKPVLKSLPGVIWFPFGEVFVLLLYWHYLNDKKSVRKTTFKALISSGLLLCISTAVTISELGAKYTSVSTIPLVETLRLINIVEVLNRLDILGIPFLILGGFFKICIYLNSIALTINSVFKINHFKLTLMLCGVFMLFFSIYFEPNYAYHQWLFPFDARYFCLFFCTFYPTMLLVIYIIKLKRSKLNPTR</sequence>
<feature type="transmembrane region" description="Helical" evidence="8">
    <location>
        <begin position="141"/>
        <end position="165"/>
    </location>
</feature>
<feature type="transmembrane region" description="Helical" evidence="8">
    <location>
        <begin position="333"/>
        <end position="354"/>
    </location>
</feature>
<evidence type="ECO:0000256" key="8">
    <source>
        <dbReference type="SAM" id="Phobius"/>
    </source>
</evidence>
<keyword evidence="7 8" id="KW-0472">Membrane</keyword>
<keyword evidence="6 8" id="KW-1133">Transmembrane helix</keyword>
<dbReference type="RefSeq" id="WP_010964835.1">
    <property type="nucleotide sequence ID" value="NC_003030.1"/>
</dbReference>
<organism evidence="9 10">
    <name type="scientific">Clostridium acetobutylicum (strain ATCC 824 / DSM 792 / JCM 1419 / IAM 19013 / LMG 5710 / NBRC 13948 / NRRL B-527 / VKM B-1787 / 2291 / W)</name>
    <dbReference type="NCBI Taxonomy" id="272562"/>
    <lineage>
        <taxon>Bacteria</taxon>
        <taxon>Bacillati</taxon>
        <taxon>Bacillota</taxon>
        <taxon>Clostridia</taxon>
        <taxon>Eubacteriales</taxon>
        <taxon>Clostridiaceae</taxon>
        <taxon>Clostridium</taxon>
    </lineage>
</organism>
<dbReference type="AlphaFoldDB" id="Q97IW3"/>
<accession>Q97IW3</accession>
<keyword evidence="3" id="KW-0813">Transport</keyword>
<dbReference type="PIR" id="C97088">
    <property type="entry name" value="C97088"/>
</dbReference>
<dbReference type="PATRIC" id="fig|272562.8.peg.1729"/>
<keyword evidence="4" id="KW-0309">Germination</keyword>
<dbReference type="PANTHER" id="PTHR34975">
    <property type="entry name" value="SPORE GERMINATION PROTEIN A2"/>
    <property type="match status" value="1"/>
</dbReference>
<evidence type="ECO:0000256" key="4">
    <source>
        <dbReference type="ARBA" id="ARBA00022544"/>
    </source>
</evidence>
<evidence type="ECO:0000256" key="3">
    <source>
        <dbReference type="ARBA" id="ARBA00022448"/>
    </source>
</evidence>
<feature type="transmembrane region" description="Helical" evidence="8">
    <location>
        <begin position="71"/>
        <end position="91"/>
    </location>
</feature>
<name>Q97IW3_CLOAB</name>
<dbReference type="Pfam" id="PF03845">
    <property type="entry name" value="Spore_permease"/>
    <property type="match status" value="1"/>
</dbReference>
<dbReference type="PANTHER" id="PTHR34975:SF2">
    <property type="entry name" value="SPORE GERMINATION PROTEIN A2"/>
    <property type="match status" value="1"/>
</dbReference>
<evidence type="ECO:0000256" key="1">
    <source>
        <dbReference type="ARBA" id="ARBA00004141"/>
    </source>
</evidence>
<keyword evidence="5 8" id="KW-0812">Transmembrane</keyword>
<feature type="transmembrane region" description="Helical" evidence="8">
    <location>
        <begin position="266"/>
        <end position="288"/>
    </location>
</feature>
<evidence type="ECO:0000256" key="2">
    <source>
        <dbReference type="ARBA" id="ARBA00007998"/>
    </source>
</evidence>
<dbReference type="HOGENOM" id="CLU_047547_1_1_9"/>
<feature type="transmembrane region" description="Helical" evidence="8">
    <location>
        <begin position="215"/>
        <end position="233"/>
    </location>
</feature>
<dbReference type="KEGG" id="cac:CA_C1527"/>
<reference evidence="9 10" key="1">
    <citation type="journal article" date="2001" name="J. Bacteriol.">
        <title>Genome sequence and comparative analysis of the solvent-producing bacterium Clostridium acetobutylicum.</title>
        <authorList>
            <person name="Nolling J."/>
            <person name="Breton G."/>
            <person name="Omelchenko M.V."/>
            <person name="Makarova K.S."/>
            <person name="Zeng Q."/>
            <person name="Gibson R."/>
            <person name="Lee H.M."/>
            <person name="Dubois J."/>
            <person name="Qiu D."/>
            <person name="Hitti J."/>
            <person name="Wolf Y.I."/>
            <person name="Tatusov R.L."/>
            <person name="Sabathe F."/>
            <person name="Doucette-Stamm L."/>
            <person name="Soucaille P."/>
            <person name="Daly M.J."/>
            <person name="Bennett G.N."/>
            <person name="Koonin E.V."/>
            <person name="Smith D.R."/>
        </authorList>
    </citation>
    <scope>NUCLEOTIDE SEQUENCE [LARGE SCALE GENOMIC DNA]</scope>
    <source>
        <strain evidence="10">ATCC 824 / DSM 792 / JCM 1419 / LMG 5710 / VKM B-1787</strain>
    </source>
</reference>
<evidence type="ECO:0000313" key="9">
    <source>
        <dbReference type="EMBL" id="AAK79494.1"/>
    </source>
</evidence>
<proteinExistence type="inferred from homology"/>
<feature type="transmembrane region" description="Helical" evidence="8">
    <location>
        <begin position="34"/>
        <end position="59"/>
    </location>
</feature>
<keyword evidence="10" id="KW-1185">Reference proteome</keyword>
<evidence type="ECO:0000256" key="5">
    <source>
        <dbReference type="ARBA" id="ARBA00022692"/>
    </source>
</evidence>
<dbReference type="EMBL" id="AE001437">
    <property type="protein sequence ID" value="AAK79494.1"/>
    <property type="molecule type" value="Genomic_DNA"/>
</dbReference>
<dbReference type="STRING" id="272562.CA_C1527"/>
<dbReference type="eggNOG" id="COG1457">
    <property type="taxonomic scope" value="Bacteria"/>
</dbReference>
<dbReference type="NCBIfam" id="TIGR00912">
    <property type="entry name" value="2A0309"/>
    <property type="match status" value="1"/>
</dbReference>
<gene>
    <name evidence="9" type="ordered locus">CA_C1527</name>
</gene>
<evidence type="ECO:0000256" key="6">
    <source>
        <dbReference type="ARBA" id="ARBA00022989"/>
    </source>
</evidence>
<dbReference type="Proteomes" id="UP000000814">
    <property type="component" value="Chromosome"/>
</dbReference>
<evidence type="ECO:0000256" key="7">
    <source>
        <dbReference type="ARBA" id="ARBA00023136"/>
    </source>
</evidence>
<comment type="similarity">
    <text evidence="2">Belongs to the amino acid-polyamine-organocation (APC) superfamily. Spore germination protein (SGP) (TC 2.A.3.9) family.</text>
</comment>
<dbReference type="InterPro" id="IPR004761">
    <property type="entry name" value="Spore_GerAB"/>
</dbReference>
<dbReference type="GeneID" id="44998025"/>
<feature type="transmembrane region" description="Helical" evidence="8">
    <location>
        <begin position="9"/>
        <end position="28"/>
    </location>
</feature>
<dbReference type="OrthoDB" id="1675410at2"/>
<protein>
    <submittedName>
        <fullName evidence="9">Spore germination protein GerKB</fullName>
    </submittedName>
</protein>
<feature type="transmembrane region" description="Helical" evidence="8">
    <location>
        <begin position="185"/>
        <end position="203"/>
    </location>
</feature>
<feature type="transmembrane region" description="Helical" evidence="8">
    <location>
        <begin position="111"/>
        <end position="129"/>
    </location>
</feature>
<feature type="transmembrane region" description="Helical" evidence="8">
    <location>
        <begin position="300"/>
        <end position="318"/>
    </location>
</feature>
<comment type="subcellular location">
    <subcellularLocation>
        <location evidence="1">Membrane</location>
        <topology evidence="1">Multi-pass membrane protein</topology>
    </subcellularLocation>
</comment>
<dbReference type="GO" id="GO:0016020">
    <property type="term" value="C:membrane"/>
    <property type="evidence" value="ECO:0007669"/>
    <property type="project" value="UniProtKB-SubCell"/>
</dbReference>